<dbReference type="InterPro" id="IPR019787">
    <property type="entry name" value="Znf_PHD-finger"/>
</dbReference>
<keyword evidence="9" id="KW-1185">Reference proteome</keyword>
<dbReference type="Gene3D" id="3.30.40.10">
    <property type="entry name" value="Zinc/RING finger domain, C3HC4 (zinc finger)"/>
    <property type="match status" value="2"/>
</dbReference>
<dbReference type="SUPFAM" id="SSF55920">
    <property type="entry name" value="Creatinase/aminopeptidase"/>
    <property type="match status" value="1"/>
</dbReference>
<name>A0A8H4ILU5_9PEZI</name>
<dbReference type="InterPro" id="IPR000994">
    <property type="entry name" value="Pept_M24"/>
</dbReference>
<dbReference type="Gene3D" id="1.10.10.10">
    <property type="entry name" value="Winged helix-like DNA-binding domain superfamily/Winged helix DNA-binding domain"/>
    <property type="match status" value="1"/>
</dbReference>
<proteinExistence type="inferred from homology"/>
<dbReference type="CDD" id="cd15535">
    <property type="entry name" value="PHD1_Rco1"/>
    <property type="match status" value="1"/>
</dbReference>
<evidence type="ECO:0000259" key="7">
    <source>
        <dbReference type="PROSITE" id="PS50016"/>
    </source>
</evidence>
<evidence type="ECO:0000256" key="1">
    <source>
        <dbReference type="ARBA" id="ARBA00007319"/>
    </source>
</evidence>
<keyword evidence="2" id="KW-0479">Metal-binding</keyword>
<dbReference type="OrthoDB" id="5876363at2759"/>
<evidence type="ECO:0000256" key="4">
    <source>
        <dbReference type="ARBA" id="ARBA00022833"/>
    </source>
</evidence>
<feature type="compositionally biased region" description="Basic residues" evidence="6">
    <location>
        <begin position="389"/>
        <end position="399"/>
    </location>
</feature>
<feature type="compositionally biased region" description="Polar residues" evidence="6">
    <location>
        <begin position="816"/>
        <end position="826"/>
    </location>
</feature>
<feature type="region of interest" description="Disordered" evidence="6">
    <location>
        <begin position="462"/>
        <end position="665"/>
    </location>
</feature>
<dbReference type="InterPro" id="IPR036005">
    <property type="entry name" value="Creatinase/aminopeptidase-like"/>
</dbReference>
<dbReference type="GO" id="GO:0032221">
    <property type="term" value="C:Rpd3S complex"/>
    <property type="evidence" value="ECO:0007669"/>
    <property type="project" value="TreeGrafter"/>
</dbReference>
<gene>
    <name evidence="8" type="ORF">GTA08_BOTSDO10644</name>
</gene>
<feature type="compositionally biased region" description="Basic and acidic residues" evidence="6">
    <location>
        <begin position="400"/>
        <end position="409"/>
    </location>
</feature>
<sequence>MADSTEIDYTLNNPDTLTKYKEAGKISQAVLETVTEWCIEGAKIVDICERGDKLLEEKVAAVYKGKKIPKGIAHPTTVSPSSYVTPYTPIKSDTEEAERTLKPGDVIKIQLGAQIDNLGTIVCDTIIIPSHEHKDDVIPARQADLLLATHYANELLLRLMLPPGTLASGTEEEKKKAQAQKPYTQTQMTQLLEKVVKSFDCNLVESTTSWLFGRSEIEGDKKIILAPGEGVRGEGTPDIGDVWGVEVGVSLGSGKVKTLPDRTTLHRRTTTTYGLKRPSSRATLSEIQKKFGNFPFSLRQLEDERAAKVGVVECVRGGVLRAYEVVGDKDNEAVSRVLSTIAITKNGITRLAAPISPPLEKLKSDKKITDEEILKILEQPIGKATGAKSKNKKKKKKPAKKDNKEEEAAVRGTSGRALLSFASRPLRLNISAAAHNACAALSRNTPIRRADASIALLLPICTMPPSRPSRRSNARTSASSPDGSHATNSPAPPVAPPKEKGQSSLDAWIEPPPRTPVPSFEDVGFERQGVLTTMQPLGVKPTAKDRARSRVDGLRRSLAGRNGHLSGAEDLRDTPEVDGAQQAEDRDRNPQEYLPVIPPNKAEEEDDDYMPANKKKKSKKAKGHKRGGKSETPVGSVRATAAPSTPENRSPSPPPEEPLSNGLPLGVEKALRGAFAKVESTGQVKIGAVLRRLSQQGKKNKDLAELLDYVAKHNGRAPTKEKQAEFDRHVKRAKKASSQDQEEESIERSPKRARISRGANGLALTPTQSAQSPSPSSPGKSTTLHPSSAAQSPAVDLPSERTVTPPKEPSAGVPETTANGLTSSAVHSPHSRRGSMSSVSSLSSVDETIAAGPPPDALADPSLTRASTAAPSTNGSSQLGIRTKKPLGKKDIANGINKRSLEDAGLTESEDEDLLQAKRQKFTERLYDINNFNENIPMSDVRPGLSRTDIPPLNKAPVLAPPKKQTLKLTNGFLKKSSLQASSSAASPLSDGFPPNGSGPATRATTPNLNADGNERPSKRQKTSARTKHSPIKNRTGGVAGVARASGGIESPIGYDDNDARSDNDDFCSACGFSGLLLCCDGCDKAFHLTCCDPPLEDTPDEKWLCHLCAAKSNSALRESAPFSIFGPLMGTINKRNPTVFALPKRVQDHFEGVCADKEGAYEESQPTKPLNKGRGGWDEVPDNTRLVDAKGNAILCVQCGKSSLNKQQIIQCDICYSNWHLECLDPPMANPPPIPFNSRHRNIWKCPRHIDRDLRAIEPTVSSELGSTRIFRIRRPKNPKIVDVNMKRGFKNHGVIEVADDSSDSEKEFTDVGNDEDEGTVYRLPSKGIKLDFISKVKKMRMDRKKTETHTASQATSTQSRHYDRRFSEANAADRRAAVNLVQFANRESDLGLNGNAVQTLIYSLNGESPDEVVKDMTEDETAPSTTEAPGEEERQQLLALQELIRRRLGVSNGSA</sequence>
<dbReference type="Pfam" id="PF00557">
    <property type="entry name" value="Peptidase_M24"/>
    <property type="match status" value="1"/>
</dbReference>
<feature type="region of interest" description="Disordered" evidence="6">
    <location>
        <begin position="937"/>
        <end position="964"/>
    </location>
</feature>
<protein>
    <submittedName>
        <fullName evidence="8">Zinc finger phd-type protein</fullName>
    </submittedName>
</protein>
<dbReference type="Proteomes" id="UP000572817">
    <property type="component" value="Unassembled WGS sequence"/>
</dbReference>
<dbReference type="EMBL" id="WWBZ02000082">
    <property type="protein sequence ID" value="KAF4301563.1"/>
    <property type="molecule type" value="Genomic_DNA"/>
</dbReference>
<dbReference type="PANTHER" id="PTHR47636:SF1">
    <property type="entry name" value="TRANSCRIPTIONAL REGULATORY PROTEIN RCO1"/>
    <property type="match status" value="1"/>
</dbReference>
<feature type="region of interest" description="Disordered" evidence="6">
    <location>
        <begin position="712"/>
        <end position="894"/>
    </location>
</feature>
<dbReference type="PROSITE" id="PS50016">
    <property type="entry name" value="ZF_PHD_2"/>
    <property type="match status" value="1"/>
</dbReference>
<dbReference type="CDD" id="cd01089">
    <property type="entry name" value="PA2G4-like"/>
    <property type="match status" value="1"/>
</dbReference>
<feature type="compositionally biased region" description="Polar residues" evidence="6">
    <location>
        <begin position="864"/>
        <end position="880"/>
    </location>
</feature>
<reference evidence="8" key="1">
    <citation type="submission" date="2020-04" db="EMBL/GenBank/DDBJ databases">
        <title>Genome Assembly and Annotation of Botryosphaeria dothidea sdau 11-99, a Latent Pathogen of Apple Fruit Ring Rot in China.</title>
        <authorList>
            <person name="Yu C."/>
            <person name="Diao Y."/>
            <person name="Lu Q."/>
            <person name="Zhao J."/>
            <person name="Cui S."/>
            <person name="Peng C."/>
            <person name="He B."/>
            <person name="Liu H."/>
        </authorList>
    </citation>
    <scope>NUCLEOTIDE SEQUENCE [LARGE SCALE GENOMIC DNA]</scope>
    <source>
        <strain evidence="8">Sdau11-99</strain>
    </source>
</reference>
<evidence type="ECO:0000313" key="9">
    <source>
        <dbReference type="Proteomes" id="UP000572817"/>
    </source>
</evidence>
<evidence type="ECO:0000256" key="5">
    <source>
        <dbReference type="PROSITE-ProRule" id="PRU00146"/>
    </source>
</evidence>
<comment type="caution">
    <text evidence="8">The sequence shown here is derived from an EMBL/GenBank/DDBJ whole genome shotgun (WGS) entry which is preliminary data.</text>
</comment>
<dbReference type="InterPro" id="IPR052819">
    <property type="entry name" value="Chromatin_regulatory_protein"/>
</dbReference>
<evidence type="ECO:0000256" key="3">
    <source>
        <dbReference type="ARBA" id="ARBA00022771"/>
    </source>
</evidence>
<feature type="region of interest" description="Disordered" evidence="6">
    <location>
        <begin position="1413"/>
        <end position="1437"/>
    </location>
</feature>
<feature type="region of interest" description="Disordered" evidence="6">
    <location>
        <begin position="384"/>
        <end position="414"/>
    </location>
</feature>
<evidence type="ECO:0000313" key="8">
    <source>
        <dbReference type="EMBL" id="KAF4301563.1"/>
    </source>
</evidence>
<feature type="region of interest" description="Disordered" evidence="6">
    <location>
        <begin position="1343"/>
        <end position="1365"/>
    </location>
</feature>
<dbReference type="InterPro" id="IPR036388">
    <property type="entry name" value="WH-like_DNA-bd_sf"/>
</dbReference>
<feature type="region of interest" description="Disordered" evidence="6">
    <location>
        <begin position="984"/>
        <end position="1039"/>
    </location>
</feature>
<evidence type="ECO:0000256" key="6">
    <source>
        <dbReference type="SAM" id="MobiDB-lite"/>
    </source>
</evidence>
<feature type="compositionally biased region" description="Low complexity" evidence="6">
    <location>
        <begin position="1352"/>
        <end position="1361"/>
    </location>
</feature>
<keyword evidence="3 5" id="KW-0863">Zinc-finger</keyword>
<organism evidence="8 9">
    <name type="scientific">Botryosphaeria dothidea</name>
    <dbReference type="NCBI Taxonomy" id="55169"/>
    <lineage>
        <taxon>Eukaryota</taxon>
        <taxon>Fungi</taxon>
        <taxon>Dikarya</taxon>
        <taxon>Ascomycota</taxon>
        <taxon>Pezizomycotina</taxon>
        <taxon>Dothideomycetes</taxon>
        <taxon>Dothideomycetes incertae sedis</taxon>
        <taxon>Botryosphaeriales</taxon>
        <taxon>Botryosphaeriaceae</taxon>
        <taxon>Botryosphaeria</taxon>
    </lineage>
</organism>
<dbReference type="InterPro" id="IPR011011">
    <property type="entry name" value="Znf_FYVE_PHD"/>
</dbReference>
<dbReference type="Gene3D" id="3.90.230.10">
    <property type="entry name" value="Creatinase/methionine aminopeptidase superfamily"/>
    <property type="match status" value="1"/>
</dbReference>
<dbReference type="FunFam" id="1.10.10.10:FF:000029">
    <property type="entry name" value="Proliferation-associated 2G4, a"/>
    <property type="match status" value="1"/>
</dbReference>
<feature type="compositionally biased region" description="Basic residues" evidence="6">
    <location>
        <begin position="613"/>
        <end position="627"/>
    </location>
</feature>
<dbReference type="InterPro" id="IPR013083">
    <property type="entry name" value="Znf_RING/FYVE/PHD"/>
</dbReference>
<dbReference type="GO" id="GO:0008270">
    <property type="term" value="F:zinc ion binding"/>
    <property type="evidence" value="ECO:0007669"/>
    <property type="project" value="UniProtKB-KW"/>
</dbReference>
<dbReference type="InterPro" id="IPR019786">
    <property type="entry name" value="Zinc_finger_PHD-type_CS"/>
</dbReference>
<keyword evidence="4" id="KW-0862">Zinc</keyword>
<dbReference type="SUPFAM" id="SSF46785">
    <property type="entry name" value="Winged helix' DNA-binding domain"/>
    <property type="match status" value="1"/>
</dbReference>
<dbReference type="InterPro" id="IPR001965">
    <property type="entry name" value="Znf_PHD"/>
</dbReference>
<dbReference type="PANTHER" id="PTHR47636">
    <property type="entry name" value="TRANSCRIPTIONAL REGULATORY PROTEIN RCO1"/>
    <property type="match status" value="1"/>
</dbReference>
<dbReference type="SMART" id="SM00249">
    <property type="entry name" value="PHD"/>
    <property type="match status" value="2"/>
</dbReference>
<dbReference type="GO" id="GO:0006357">
    <property type="term" value="P:regulation of transcription by RNA polymerase II"/>
    <property type="evidence" value="ECO:0007669"/>
    <property type="project" value="TreeGrafter"/>
</dbReference>
<dbReference type="Pfam" id="PF00628">
    <property type="entry name" value="PHD"/>
    <property type="match status" value="1"/>
</dbReference>
<dbReference type="InterPro" id="IPR036390">
    <property type="entry name" value="WH_DNA-bd_sf"/>
</dbReference>
<dbReference type="SUPFAM" id="SSF57903">
    <property type="entry name" value="FYVE/PHD zinc finger"/>
    <property type="match status" value="2"/>
</dbReference>
<feature type="compositionally biased region" description="Basic and acidic residues" evidence="6">
    <location>
        <begin position="542"/>
        <end position="555"/>
    </location>
</feature>
<feature type="domain" description="PHD-type" evidence="7">
    <location>
        <begin position="1065"/>
        <end position="1112"/>
    </location>
</feature>
<accession>A0A8H4ILU5</accession>
<feature type="compositionally biased region" description="Basic and acidic residues" evidence="6">
    <location>
        <begin position="718"/>
        <end position="728"/>
    </location>
</feature>
<evidence type="ECO:0000256" key="2">
    <source>
        <dbReference type="ARBA" id="ARBA00022723"/>
    </source>
</evidence>
<comment type="similarity">
    <text evidence="1">Belongs to the peptidase M24 family.</text>
</comment>
<feature type="compositionally biased region" description="Basic residues" evidence="6">
    <location>
        <begin position="1019"/>
        <end position="1032"/>
    </location>
</feature>
<feature type="compositionally biased region" description="Low complexity" evidence="6">
    <location>
        <begin position="765"/>
        <end position="783"/>
    </location>
</feature>
<feature type="compositionally biased region" description="Low complexity" evidence="6">
    <location>
        <begin position="834"/>
        <end position="844"/>
    </location>
</feature>
<dbReference type="FunFam" id="3.90.230.10:FF:000016">
    <property type="entry name" value="Putative curved dna-binding protein"/>
    <property type="match status" value="1"/>
</dbReference>
<dbReference type="PROSITE" id="PS01359">
    <property type="entry name" value="ZF_PHD_1"/>
    <property type="match status" value="1"/>
</dbReference>